<feature type="region of interest" description="Disordered" evidence="1">
    <location>
        <begin position="538"/>
        <end position="568"/>
    </location>
</feature>
<proteinExistence type="predicted"/>
<feature type="signal peptide" evidence="2">
    <location>
        <begin position="1"/>
        <end position="22"/>
    </location>
</feature>
<keyword evidence="5" id="KW-1185">Reference proteome</keyword>
<accession>A0A5C5UU53</accession>
<sequence length="1032" mass="112784" precursor="true">MRSKTLLGPLLLALLVASNVCAQSWPVARGAGGRLDYQRNEHGDRVPDFSSCGYQGGDHPLPNAEAALLVRPSGGDDTAQLQAAIDRVAHLPVEEAGAPRAVCLAAGEFRVSGSLRVRDSGVVLRGAGADATTIIATGTGRRPLIRIEPTDAPKPKLTNETPISADRVPVGAARLPLAVGHGFQAGDRILITRPSTDEWIAHLGAKVFGVGWRAGRCDIRWERVVTAADDDGVDLDAPLTTAIESRFGGGTVARYEAPGRLENVGVEHLTLRSELDDSNPHDEAHSWHGVVANQVRDAWVRGVRFQHFAGGAVLLLEGASRVTVEDCLVLEPVSELAGYRRQSFFTQGGQCLFLRCYSERALHDFALGHCAPGPNAFVNCYAERSLGDSGPLESWASGVLFDNVRIDGGELCFVNRWLHPPGAGWSAANCLAWNCQAGVIRAFNPPSAQNWVVCFWAKPIGDAHITGDGDFARPISLFQQQLADRLGTQPAERIGPLLLDPIASTNPTLKQAKRFVAESDEPGPTLRGLIERRLAEQTAAWTPPQNVPIGGEPDPDSAPDQPTQPPRPITLANGWLTVDGRVLTGGHVNPTWWRGTIRPADAPQFGPSISRWAPGRYGVGLTDELQPTIDRLAALNTAAYDHHYGLWYDRRRDDHLLVRRPSGVNAAPPFFEQPFARSGQGSAWDGLTRYDLTKFNAWYWRRITDFAGLCDQRGMAFFHQHYFQHNILEAGAHWADSPWRPVNNVNQVDLPEPPPYIGDKRIFLAHKFYDVSNRHLAELQANYVRHCLSATKANPNVIHSISAEYTGPLEFTQAWLGTIRDWQAAEQADPLVALACTKAEQDELLSDPALLDLIDLIDIRYWCYARNGELYAPLGGASLSPRQQLRRSRQLSADFRSIARSVREYRLRYPQKAVAYFAEMYCKSPREGWAVLMGGGSLAAVPPLPEPLARALVDMAPEPVDEGAAALTLSSPTGGRLVYLLDNDRPAKLDLPAASRLAWIDPRTGRVTAEESHPAGAAELTPQAPVLWIQPE</sequence>
<feature type="domain" description="DUF6298" evidence="3">
    <location>
        <begin position="470"/>
        <end position="944"/>
    </location>
</feature>
<dbReference type="EMBL" id="SIHJ01000006">
    <property type="protein sequence ID" value="TWT29796.1"/>
    <property type="molecule type" value="Genomic_DNA"/>
</dbReference>
<name>A0A5C5UU53_9BACT</name>
<reference evidence="4 5" key="1">
    <citation type="submission" date="2019-02" db="EMBL/GenBank/DDBJ databases">
        <title>Deep-cultivation of Planctomycetes and their phenomic and genomic characterization uncovers novel biology.</title>
        <authorList>
            <person name="Wiegand S."/>
            <person name="Jogler M."/>
            <person name="Boedeker C."/>
            <person name="Pinto D."/>
            <person name="Vollmers J."/>
            <person name="Rivas-Marin E."/>
            <person name="Kohn T."/>
            <person name="Peeters S.H."/>
            <person name="Heuer A."/>
            <person name="Rast P."/>
            <person name="Oberbeckmann S."/>
            <person name="Bunk B."/>
            <person name="Jeske O."/>
            <person name="Meyerdierks A."/>
            <person name="Storesund J.E."/>
            <person name="Kallscheuer N."/>
            <person name="Luecker S."/>
            <person name="Lage O.M."/>
            <person name="Pohl T."/>
            <person name="Merkel B.J."/>
            <person name="Hornburger P."/>
            <person name="Mueller R.-W."/>
            <person name="Bruemmer F."/>
            <person name="Labrenz M."/>
            <person name="Spormann A.M."/>
            <person name="Op Den Camp H."/>
            <person name="Overmann J."/>
            <person name="Amann R."/>
            <person name="Jetten M.S.M."/>
            <person name="Mascher T."/>
            <person name="Medema M.H."/>
            <person name="Devos D.P."/>
            <person name="Kaster A.-K."/>
            <person name="Ovreas L."/>
            <person name="Rohde M."/>
            <person name="Galperin M.Y."/>
            <person name="Jogler C."/>
        </authorList>
    </citation>
    <scope>NUCLEOTIDE SEQUENCE [LARGE SCALE GENOMIC DNA]</scope>
    <source>
        <strain evidence="4 5">KOR34</strain>
    </source>
</reference>
<feature type="chain" id="PRO_5022930050" description="DUF6298 domain-containing protein" evidence="2">
    <location>
        <begin position="23"/>
        <end position="1032"/>
    </location>
</feature>
<dbReference type="Pfam" id="PF19815">
    <property type="entry name" value="DUF6298"/>
    <property type="match status" value="1"/>
</dbReference>
<protein>
    <recommendedName>
        <fullName evidence="3">DUF6298 domain-containing protein</fullName>
    </recommendedName>
</protein>
<dbReference type="AlphaFoldDB" id="A0A5C5UU53"/>
<dbReference type="Gene3D" id="2.160.20.10">
    <property type="entry name" value="Single-stranded right-handed beta-helix, Pectin lyase-like"/>
    <property type="match status" value="2"/>
</dbReference>
<comment type="caution">
    <text evidence="4">The sequence shown here is derived from an EMBL/GenBank/DDBJ whole genome shotgun (WGS) entry which is preliminary data.</text>
</comment>
<dbReference type="Proteomes" id="UP000316714">
    <property type="component" value="Unassembled WGS sequence"/>
</dbReference>
<dbReference type="InterPro" id="IPR046265">
    <property type="entry name" value="DUF6298"/>
</dbReference>
<keyword evidence="2" id="KW-0732">Signal</keyword>
<evidence type="ECO:0000313" key="4">
    <source>
        <dbReference type="EMBL" id="TWT29796.1"/>
    </source>
</evidence>
<organism evidence="4 5">
    <name type="scientific">Posidoniimonas corsicana</name>
    <dbReference type="NCBI Taxonomy" id="1938618"/>
    <lineage>
        <taxon>Bacteria</taxon>
        <taxon>Pseudomonadati</taxon>
        <taxon>Planctomycetota</taxon>
        <taxon>Planctomycetia</taxon>
        <taxon>Pirellulales</taxon>
        <taxon>Lacipirellulaceae</taxon>
        <taxon>Posidoniimonas</taxon>
    </lineage>
</organism>
<dbReference type="InterPro" id="IPR011050">
    <property type="entry name" value="Pectin_lyase_fold/virulence"/>
</dbReference>
<evidence type="ECO:0000313" key="5">
    <source>
        <dbReference type="Proteomes" id="UP000316714"/>
    </source>
</evidence>
<dbReference type="InterPro" id="IPR012334">
    <property type="entry name" value="Pectin_lyas_fold"/>
</dbReference>
<gene>
    <name evidence="4" type="ORF">KOR34_51140</name>
</gene>
<dbReference type="SUPFAM" id="SSF51126">
    <property type="entry name" value="Pectin lyase-like"/>
    <property type="match status" value="1"/>
</dbReference>
<evidence type="ECO:0000259" key="3">
    <source>
        <dbReference type="Pfam" id="PF19815"/>
    </source>
</evidence>
<evidence type="ECO:0000256" key="2">
    <source>
        <dbReference type="SAM" id="SignalP"/>
    </source>
</evidence>
<evidence type="ECO:0000256" key="1">
    <source>
        <dbReference type="SAM" id="MobiDB-lite"/>
    </source>
</evidence>